<dbReference type="SUPFAM" id="SSF51905">
    <property type="entry name" value="FAD/NAD(P)-binding domain"/>
    <property type="match status" value="1"/>
</dbReference>
<evidence type="ECO:0000259" key="9">
    <source>
        <dbReference type="Pfam" id="PF07156"/>
    </source>
</evidence>
<evidence type="ECO:0000256" key="8">
    <source>
        <dbReference type="SAM" id="SignalP"/>
    </source>
</evidence>
<feature type="domain" description="Prenylcysteine lyase" evidence="9">
    <location>
        <begin position="170"/>
        <end position="517"/>
    </location>
</feature>
<dbReference type="PANTHER" id="PTHR15944">
    <property type="entry name" value="FARNESYLCYSTEINE LYASE"/>
    <property type="match status" value="1"/>
</dbReference>
<evidence type="ECO:0000313" key="10">
    <source>
        <dbReference type="EMBL" id="TCD60722.1"/>
    </source>
</evidence>
<keyword evidence="5" id="KW-0274">FAD</keyword>
<evidence type="ECO:0000256" key="6">
    <source>
        <dbReference type="ARBA" id="ARBA00023002"/>
    </source>
</evidence>
<evidence type="ECO:0000256" key="1">
    <source>
        <dbReference type="ARBA" id="ARBA00001974"/>
    </source>
</evidence>
<proteinExistence type="inferred from homology"/>
<dbReference type="PANTHER" id="PTHR15944:SF0">
    <property type="entry name" value="PRENYLCYSTEINE LYASE DOMAIN-CONTAINING PROTEIN"/>
    <property type="match status" value="1"/>
</dbReference>
<name>A0A4R0R1F9_9APHY</name>
<feature type="chain" id="PRO_5020934867" description="Prenylcysteine lyase domain-containing protein" evidence="8">
    <location>
        <begin position="27"/>
        <end position="544"/>
    </location>
</feature>
<dbReference type="AlphaFoldDB" id="A0A4R0R1F9"/>
<dbReference type="InterPro" id="IPR036188">
    <property type="entry name" value="FAD/NAD-bd_sf"/>
</dbReference>
<dbReference type="GO" id="GO:0001735">
    <property type="term" value="F:prenylcysteine oxidase activity"/>
    <property type="evidence" value="ECO:0007669"/>
    <property type="project" value="InterPro"/>
</dbReference>
<comment type="caution">
    <text evidence="10">The sequence shown here is derived from an EMBL/GenBank/DDBJ whole genome shotgun (WGS) entry which is preliminary data.</text>
</comment>
<dbReference type="Pfam" id="PF13450">
    <property type="entry name" value="NAD_binding_8"/>
    <property type="match status" value="1"/>
</dbReference>
<dbReference type="Pfam" id="PF07156">
    <property type="entry name" value="Prenylcys_lyase"/>
    <property type="match status" value="1"/>
</dbReference>
<keyword evidence="6" id="KW-0560">Oxidoreductase</keyword>
<evidence type="ECO:0000256" key="7">
    <source>
        <dbReference type="ARBA" id="ARBA00023180"/>
    </source>
</evidence>
<dbReference type="Gene3D" id="3.90.660.20">
    <property type="entry name" value="Protoporphyrinogen oxidase, mitochondrial, domain 2"/>
    <property type="match status" value="1"/>
</dbReference>
<organism evidence="10 11">
    <name type="scientific">Steccherinum ochraceum</name>
    <dbReference type="NCBI Taxonomy" id="92696"/>
    <lineage>
        <taxon>Eukaryota</taxon>
        <taxon>Fungi</taxon>
        <taxon>Dikarya</taxon>
        <taxon>Basidiomycota</taxon>
        <taxon>Agaricomycotina</taxon>
        <taxon>Agaricomycetes</taxon>
        <taxon>Polyporales</taxon>
        <taxon>Steccherinaceae</taxon>
        <taxon>Steccherinum</taxon>
    </lineage>
</organism>
<evidence type="ECO:0000313" key="11">
    <source>
        <dbReference type="Proteomes" id="UP000292702"/>
    </source>
</evidence>
<dbReference type="Proteomes" id="UP000292702">
    <property type="component" value="Unassembled WGS sequence"/>
</dbReference>
<dbReference type="STRING" id="92696.A0A4R0R1F9"/>
<evidence type="ECO:0000256" key="4">
    <source>
        <dbReference type="ARBA" id="ARBA00022729"/>
    </source>
</evidence>
<comment type="cofactor">
    <cofactor evidence="1">
        <name>FAD</name>
        <dbReference type="ChEBI" id="CHEBI:57692"/>
    </cofactor>
</comment>
<protein>
    <recommendedName>
        <fullName evidence="9">Prenylcysteine lyase domain-containing protein</fullName>
    </recommendedName>
</protein>
<reference evidence="10 11" key="1">
    <citation type="submission" date="2018-11" db="EMBL/GenBank/DDBJ databases">
        <title>Genome assembly of Steccherinum ochraceum LE-BIN_3174, the white-rot fungus of the Steccherinaceae family (The Residual Polyporoid clade, Polyporales, Basidiomycota).</title>
        <authorList>
            <person name="Fedorova T.V."/>
            <person name="Glazunova O.A."/>
            <person name="Landesman E.O."/>
            <person name="Moiseenko K.V."/>
            <person name="Psurtseva N.V."/>
            <person name="Savinova O.S."/>
            <person name="Shakhova N.V."/>
            <person name="Tyazhelova T.V."/>
            <person name="Vasina D.V."/>
        </authorList>
    </citation>
    <scope>NUCLEOTIDE SEQUENCE [LARGE SCALE GENOMIC DNA]</scope>
    <source>
        <strain evidence="10 11">LE-BIN_3174</strain>
    </source>
</reference>
<dbReference type="InterPro" id="IPR010795">
    <property type="entry name" value="Prenylcys_lyase"/>
</dbReference>
<dbReference type="Gene3D" id="3.90.660.10">
    <property type="match status" value="1"/>
</dbReference>
<comment type="similarity">
    <text evidence="2">Belongs to the prenylcysteine oxidase family.</text>
</comment>
<dbReference type="EMBL" id="RWJN01000554">
    <property type="protein sequence ID" value="TCD60722.1"/>
    <property type="molecule type" value="Genomic_DNA"/>
</dbReference>
<gene>
    <name evidence="10" type="ORF">EIP91_009628</name>
</gene>
<sequence length="544" mass="60691">MSLSRRRPPLAMHFLTFVALATLSTAFQFPSWIPFVNSVDPQSILKLPQIPTDRIAIVGAGAAGSSAAFWISKAKERYGLDVEIDIYDKSSLIGGRSTVVHPHEDSSLVPMELGASIFVRANKNLWRATHEFNLTRVDFEDAEVQDDETGIWDGEEFVLRVGSGKGWVGSWWNTLKVVWRYGFRAPTKTQAIVDEMIKRFVTLYGPSFGVSPWTNVTAVASQLEWTNMVAQTASEYLDAQGVDRRFTRELVEAATRVNYGQDVDKIHTIEGLVSMAASGASSVAGGNLQIFEKFVEHSKATVHLNTTVTAIERDTTNHWLLRTSSGDSRQYRAVILAAPFHSTSISLPPTLASSIPEQPYVKLHVTLLATTSSTSNSARFGLQAKDKVPRTVLTTAEGIRQGKKAPEFNSMTFHGKIGRKDGEERDVEEHLVKVFSDEKVEDDWLEEMFGKGQVTWTYRRLFEAYPVLPPTTTFPPIKLDEGLYYVNAFEPLISTMETETIASRNVISLLLNDLYNSAICKLDLEDEETIQKAADPNYVYGWDC</sequence>
<keyword evidence="3" id="KW-0285">Flavoprotein</keyword>
<dbReference type="Gene3D" id="3.50.50.60">
    <property type="entry name" value="FAD/NAD(P)-binding domain"/>
    <property type="match status" value="2"/>
</dbReference>
<dbReference type="PIRSF" id="PIRSF036292">
    <property type="entry name" value="Prenylcysteine_oxidase"/>
    <property type="match status" value="1"/>
</dbReference>
<feature type="signal peptide" evidence="8">
    <location>
        <begin position="1"/>
        <end position="26"/>
    </location>
</feature>
<keyword evidence="11" id="KW-1185">Reference proteome</keyword>
<evidence type="ECO:0000256" key="3">
    <source>
        <dbReference type="ARBA" id="ARBA00022630"/>
    </source>
</evidence>
<keyword evidence="4 8" id="KW-0732">Signal</keyword>
<evidence type="ECO:0000256" key="5">
    <source>
        <dbReference type="ARBA" id="ARBA00022827"/>
    </source>
</evidence>
<evidence type="ECO:0000256" key="2">
    <source>
        <dbReference type="ARBA" id="ARBA00009967"/>
    </source>
</evidence>
<dbReference type="GO" id="GO:0030327">
    <property type="term" value="P:prenylated protein catabolic process"/>
    <property type="evidence" value="ECO:0007669"/>
    <property type="project" value="TreeGrafter"/>
</dbReference>
<keyword evidence="7" id="KW-0325">Glycoprotein</keyword>
<dbReference type="GO" id="GO:0030328">
    <property type="term" value="P:prenylcysteine catabolic process"/>
    <property type="evidence" value="ECO:0007669"/>
    <property type="project" value="InterPro"/>
</dbReference>
<accession>A0A4R0R1F9</accession>
<dbReference type="InterPro" id="IPR017046">
    <property type="entry name" value="Prenylcysteine_Oxase1"/>
</dbReference>
<dbReference type="OrthoDB" id="437369at2759"/>